<dbReference type="AlphaFoldDB" id="A0A840IG72"/>
<dbReference type="PANTHER" id="PTHR34703:SF1">
    <property type="entry name" value="ANTIPORTER SUBUNIT MNHG2-RELATED"/>
    <property type="match status" value="1"/>
</dbReference>
<keyword evidence="2" id="KW-1133">Transmembrane helix</keyword>
<dbReference type="Pfam" id="PF03334">
    <property type="entry name" value="PhaG_MnhG_YufB"/>
    <property type="match status" value="1"/>
</dbReference>
<gene>
    <name evidence="3" type="ORF">BDZ31_002653</name>
</gene>
<evidence type="ECO:0000256" key="2">
    <source>
        <dbReference type="SAM" id="Phobius"/>
    </source>
</evidence>
<protein>
    <submittedName>
        <fullName evidence="3">Multicomponent Na+:H+ antiporter subunit G</fullName>
    </submittedName>
</protein>
<sequence>MIDTILQALGVVLIALGIVVSAVTVYGVIRMRGLFPRLQAASKASMLGSVAILAASIGTRDGATIARAVVVALFLLLTTPIAAHAIANAAYMRDRANGRAPDAEGATEVDERAAG</sequence>
<dbReference type="PANTHER" id="PTHR34703">
    <property type="entry name" value="ANTIPORTER SUBUNIT MNHG2-RELATED"/>
    <property type="match status" value="1"/>
</dbReference>
<comment type="caution">
    <text evidence="3">The sequence shown here is derived from an EMBL/GenBank/DDBJ whole genome shotgun (WGS) entry which is preliminary data.</text>
</comment>
<keyword evidence="4" id="KW-1185">Reference proteome</keyword>
<evidence type="ECO:0000313" key="4">
    <source>
        <dbReference type="Proteomes" id="UP000585272"/>
    </source>
</evidence>
<accession>A0A840IG72</accession>
<reference evidence="3 4" key="1">
    <citation type="submission" date="2020-08" db="EMBL/GenBank/DDBJ databases">
        <title>Genomic Encyclopedia of Archaeal and Bacterial Type Strains, Phase II (KMG-II): from individual species to whole genera.</title>
        <authorList>
            <person name="Goeker M."/>
        </authorList>
    </citation>
    <scope>NUCLEOTIDE SEQUENCE [LARGE SCALE GENOMIC DNA]</scope>
    <source>
        <strain evidence="3 4">DSM 23288</strain>
    </source>
</reference>
<feature type="transmembrane region" description="Helical" evidence="2">
    <location>
        <begin position="41"/>
        <end position="59"/>
    </location>
</feature>
<evidence type="ECO:0000313" key="3">
    <source>
        <dbReference type="EMBL" id="MBB4663064.1"/>
    </source>
</evidence>
<evidence type="ECO:0000256" key="1">
    <source>
        <dbReference type="ARBA" id="ARBA00008404"/>
    </source>
</evidence>
<dbReference type="InterPro" id="IPR005133">
    <property type="entry name" value="PhaG_MnhG_YufB"/>
</dbReference>
<dbReference type="Proteomes" id="UP000585272">
    <property type="component" value="Unassembled WGS sequence"/>
</dbReference>
<proteinExistence type="inferred from homology"/>
<feature type="transmembrane region" description="Helical" evidence="2">
    <location>
        <begin position="65"/>
        <end position="87"/>
    </location>
</feature>
<dbReference type="RefSeq" id="WP_183342768.1">
    <property type="nucleotide sequence ID" value="NZ_JACHNU010000003.1"/>
</dbReference>
<organism evidence="3 4">
    <name type="scientific">Conexibacter arvalis</name>
    <dbReference type="NCBI Taxonomy" id="912552"/>
    <lineage>
        <taxon>Bacteria</taxon>
        <taxon>Bacillati</taxon>
        <taxon>Actinomycetota</taxon>
        <taxon>Thermoleophilia</taxon>
        <taxon>Solirubrobacterales</taxon>
        <taxon>Conexibacteraceae</taxon>
        <taxon>Conexibacter</taxon>
    </lineage>
</organism>
<keyword evidence="2" id="KW-0812">Transmembrane</keyword>
<feature type="transmembrane region" description="Helical" evidence="2">
    <location>
        <begin position="6"/>
        <end position="29"/>
    </location>
</feature>
<comment type="similarity">
    <text evidence="1">Belongs to the CPA3 antiporters (TC 2.A.63) subunit G family.</text>
</comment>
<dbReference type="EMBL" id="JACHNU010000003">
    <property type="protein sequence ID" value="MBB4663064.1"/>
    <property type="molecule type" value="Genomic_DNA"/>
</dbReference>
<keyword evidence="2" id="KW-0472">Membrane</keyword>
<dbReference type="GO" id="GO:0015385">
    <property type="term" value="F:sodium:proton antiporter activity"/>
    <property type="evidence" value="ECO:0007669"/>
    <property type="project" value="TreeGrafter"/>
</dbReference>
<name>A0A840IG72_9ACTN</name>